<dbReference type="EMBL" id="BSEC01000001">
    <property type="protein sequence ID" value="GLI92529.1"/>
    <property type="molecule type" value="Genomic_DNA"/>
</dbReference>
<dbReference type="RefSeq" id="WP_281801802.1">
    <property type="nucleotide sequence ID" value="NZ_BSEC01000001.1"/>
</dbReference>
<evidence type="ECO:0000313" key="1">
    <source>
        <dbReference type="EMBL" id="GLI92529.1"/>
    </source>
</evidence>
<organism evidence="1 2">
    <name type="scientific">Methylocystis echinoides</name>
    <dbReference type="NCBI Taxonomy" id="29468"/>
    <lineage>
        <taxon>Bacteria</taxon>
        <taxon>Pseudomonadati</taxon>
        <taxon>Pseudomonadota</taxon>
        <taxon>Alphaproteobacteria</taxon>
        <taxon>Hyphomicrobiales</taxon>
        <taxon>Methylocystaceae</taxon>
        <taxon>Methylocystis</taxon>
    </lineage>
</organism>
<accession>A0A9W6LRQ0</accession>
<dbReference type="AlphaFoldDB" id="A0A9W6LRQ0"/>
<proteinExistence type="predicted"/>
<comment type="caution">
    <text evidence="1">The sequence shown here is derived from an EMBL/GenBank/DDBJ whole genome shotgun (WGS) entry which is preliminary data.</text>
</comment>
<evidence type="ECO:0000313" key="2">
    <source>
        <dbReference type="Proteomes" id="UP001144323"/>
    </source>
</evidence>
<name>A0A9W6LRQ0_9HYPH</name>
<keyword evidence="2" id="KW-1185">Reference proteome</keyword>
<reference evidence="1" key="1">
    <citation type="journal article" date="2023" name="Int. J. Syst. Evol. Microbiol.">
        <title>Methylocystis iwaonis sp. nov., a type II methane-oxidizing bacterium from surface soil of a rice paddy field in Japan, and emended description of the genus Methylocystis (ex Whittenbury et al. 1970) Bowman et al. 1993.</title>
        <authorList>
            <person name="Kaise H."/>
            <person name="Sawadogo J.B."/>
            <person name="Alam M.S."/>
            <person name="Ueno C."/>
            <person name="Dianou D."/>
            <person name="Shinjo R."/>
            <person name="Asakawa S."/>
        </authorList>
    </citation>
    <scope>NUCLEOTIDE SEQUENCE</scope>
    <source>
        <strain evidence="1">LMG27198</strain>
    </source>
</reference>
<gene>
    <name evidence="1" type="ORF">LMG27198_15210</name>
</gene>
<dbReference type="Proteomes" id="UP001144323">
    <property type="component" value="Unassembled WGS sequence"/>
</dbReference>
<protein>
    <submittedName>
        <fullName evidence="1">Uncharacterized protein</fullName>
    </submittedName>
</protein>
<sequence>MTDLGKFAVALTSSELVLTAAVTTQHRSLLASYRINGRRGESAARERILQDLRGFIDLGALDRATDLLIVLALYQRETGRRERRLSMAIGRHRDAICLTRWRGLGRPARGRINKHIDKPLIGQEPPEGDDSDRPC</sequence>